<organism evidence="3 4">
    <name type="scientific">Caerostris extrusa</name>
    <name type="common">Bark spider</name>
    <name type="synonym">Caerostris bankana</name>
    <dbReference type="NCBI Taxonomy" id="172846"/>
    <lineage>
        <taxon>Eukaryota</taxon>
        <taxon>Metazoa</taxon>
        <taxon>Ecdysozoa</taxon>
        <taxon>Arthropoda</taxon>
        <taxon>Chelicerata</taxon>
        <taxon>Arachnida</taxon>
        <taxon>Araneae</taxon>
        <taxon>Araneomorphae</taxon>
        <taxon>Entelegynae</taxon>
        <taxon>Araneoidea</taxon>
        <taxon>Araneidae</taxon>
        <taxon>Caerostris</taxon>
    </lineage>
</organism>
<dbReference type="Gene3D" id="2.30.30.140">
    <property type="match status" value="1"/>
</dbReference>
<dbReference type="GO" id="GO:0010369">
    <property type="term" value="C:chromocenter"/>
    <property type="evidence" value="ECO:0007669"/>
    <property type="project" value="TreeGrafter"/>
</dbReference>
<dbReference type="Pfam" id="PF00855">
    <property type="entry name" value="PWWP"/>
    <property type="match status" value="1"/>
</dbReference>
<feature type="compositionally biased region" description="Basic and acidic residues" evidence="1">
    <location>
        <begin position="204"/>
        <end position="213"/>
    </location>
</feature>
<keyword evidence="4" id="KW-1185">Reference proteome</keyword>
<feature type="compositionally biased region" description="Polar residues" evidence="1">
    <location>
        <begin position="178"/>
        <end position="203"/>
    </location>
</feature>
<proteinExistence type="predicted"/>
<reference evidence="3 4" key="1">
    <citation type="submission" date="2021-06" db="EMBL/GenBank/DDBJ databases">
        <title>Caerostris extrusa draft genome.</title>
        <authorList>
            <person name="Kono N."/>
            <person name="Arakawa K."/>
        </authorList>
    </citation>
    <scope>NUCLEOTIDE SEQUENCE [LARGE SCALE GENOMIC DNA]</scope>
</reference>
<feature type="region of interest" description="Disordered" evidence="1">
    <location>
        <begin position="255"/>
        <end position="275"/>
    </location>
</feature>
<evidence type="ECO:0000259" key="2">
    <source>
        <dbReference type="PROSITE" id="PS50812"/>
    </source>
</evidence>
<dbReference type="GO" id="GO:0005634">
    <property type="term" value="C:nucleus"/>
    <property type="evidence" value="ECO:0007669"/>
    <property type="project" value="TreeGrafter"/>
</dbReference>
<dbReference type="Proteomes" id="UP001054945">
    <property type="component" value="Unassembled WGS sequence"/>
</dbReference>
<feature type="region of interest" description="Disordered" evidence="1">
    <location>
        <begin position="178"/>
        <end position="237"/>
    </location>
</feature>
<dbReference type="EMBL" id="BPLR01021286">
    <property type="protein sequence ID" value="GIX88039.1"/>
    <property type="molecule type" value="Genomic_DNA"/>
</dbReference>
<feature type="compositionally biased region" description="Basic residues" evidence="1">
    <location>
        <begin position="403"/>
        <end position="418"/>
    </location>
</feature>
<sequence length="669" mass="74059">MEGKPSISEMATDTDSDVTNLKGTKIFVLVEDALIDVLVVSFQVGTKTFQGALLDITKKNAPYGIIPPALEVSKNEENVSSTNNNGEGKADTEEKTDKLYALKQRHTYYQVPPGTQFFFGPYRRNAKDKSVRMRKLRPRKVLCSHCQEVVKDDSNQKKVPTPGVMTRNTANKVNLLQQSNGTNDTENGANTGSVANQRVATRSTKIDSSEKSDSASTNNLNVDDVKTEMTQEETESKTNDFIFRSNLRSEKMVLRKRKSTDVESSDSSATPSEKFKRVEVLKNDVVESGTPSNAASSKQGLAKTSPVIKISFANPQGKDTVLKIPARIKNASDTEEDSNWSLQENSDYSTKNFSSAKAAKKALKKAKKEAQKRAVTTATSPTSTTVLSPSNENGDMSAAEKEKHHHHKHKVKRKRKHKNGDTEAEKFDLENTDTRNVFNGNGNEGWCLRTSFAGEIGPSVELNKPPSMFEDVKSKCLHQKLSISLKRLNAKAYMRCSPKYSIEEDSVASDASSASNVSMCSGSGSDYGDVPDFPKHSSPLRDMDKVKPLMMRISTHNVKKCVLDLGREMAVGDIVWGKIHGFPWWPGKVIALSVQRDNGALQNQQAHVSWFGSSTSSYMPCNQLTPFLDDFKVRFNKKKRGPYKEAIKQAMCEAQLPRNDINELGFTPS</sequence>
<dbReference type="GO" id="GO:0003682">
    <property type="term" value="F:chromatin binding"/>
    <property type="evidence" value="ECO:0007669"/>
    <property type="project" value="TreeGrafter"/>
</dbReference>
<evidence type="ECO:0000256" key="1">
    <source>
        <dbReference type="SAM" id="MobiDB-lite"/>
    </source>
</evidence>
<evidence type="ECO:0000313" key="4">
    <source>
        <dbReference type="Proteomes" id="UP001054945"/>
    </source>
</evidence>
<dbReference type="PANTHER" id="PTHR16112:SF22">
    <property type="entry name" value="PWWP DOMAIN-CONTAINING 2B"/>
    <property type="match status" value="1"/>
</dbReference>
<dbReference type="InterPro" id="IPR000313">
    <property type="entry name" value="PWWP_dom"/>
</dbReference>
<evidence type="ECO:0000313" key="3">
    <source>
        <dbReference type="EMBL" id="GIX88039.1"/>
    </source>
</evidence>
<dbReference type="SMART" id="SM00293">
    <property type="entry name" value="PWWP"/>
    <property type="match status" value="1"/>
</dbReference>
<dbReference type="SUPFAM" id="SSF63748">
    <property type="entry name" value="Tudor/PWWP/MBT"/>
    <property type="match status" value="1"/>
</dbReference>
<dbReference type="PROSITE" id="PS50812">
    <property type="entry name" value="PWWP"/>
    <property type="match status" value="1"/>
</dbReference>
<dbReference type="CDD" id="cd20140">
    <property type="entry name" value="PWWP_PWWP2"/>
    <property type="match status" value="1"/>
</dbReference>
<accession>A0AAV4NUD2</accession>
<comment type="caution">
    <text evidence="3">The sequence shown here is derived from an EMBL/GenBank/DDBJ whole genome shotgun (WGS) entry which is preliminary data.</text>
</comment>
<gene>
    <name evidence="3" type="primary">PWWP2B</name>
    <name evidence="3" type="ORF">CEXT_131161</name>
</gene>
<feature type="domain" description="PWWP" evidence="2">
    <location>
        <begin position="571"/>
        <end position="630"/>
    </location>
</feature>
<dbReference type="AlphaFoldDB" id="A0AAV4NUD2"/>
<name>A0AAV4NUD2_CAEEX</name>
<protein>
    <submittedName>
        <fullName evidence="3">PWWP domain-containing protein 2B</fullName>
    </submittedName>
</protein>
<feature type="region of interest" description="Disordered" evidence="1">
    <location>
        <begin position="74"/>
        <end position="94"/>
    </location>
</feature>
<feature type="compositionally biased region" description="Low complexity" evidence="1">
    <location>
        <begin position="373"/>
        <end position="390"/>
    </location>
</feature>
<feature type="compositionally biased region" description="Basic and acidic residues" evidence="1">
    <location>
        <begin position="223"/>
        <end position="237"/>
    </location>
</feature>
<feature type="region of interest" description="Disordered" evidence="1">
    <location>
        <begin position="364"/>
        <end position="422"/>
    </location>
</feature>
<dbReference type="PANTHER" id="PTHR16112">
    <property type="entry name" value="METHYL-CPG BINDING PROTEIN, DROSOPHILA"/>
    <property type="match status" value="1"/>
</dbReference>